<gene>
    <name evidence="4" type="ORF">RND81_01G000100</name>
</gene>
<dbReference type="GO" id="GO:0008270">
    <property type="term" value="F:zinc ion binding"/>
    <property type="evidence" value="ECO:0007669"/>
    <property type="project" value="UniProtKB-KW"/>
</dbReference>
<proteinExistence type="predicted"/>
<dbReference type="AlphaFoldDB" id="A0AAW1NAL0"/>
<sequence>MSEERLAKMEEKLNGMTEVINILVSAVNKLTGEKRHPAHEEAEEEVGCRHHDGADKHIRVEIPDFQGSLNPEELLEWLHTVERVFEYKSYDDTKKFKVAVLKLKGYASLWKCRVLSQEFEQLTLQCEIQEKPEQKIARFLEGLDPRVSEKVRLQPLWSFDEVVRLAQRIEKQGKSRAVHQKTVSKTPPWKQNYTPRTEPNVKDERRPDKEKDMTIIPFRNSVGEMRRKCYQCQGYGHYSRECPTKKSLTAIEIQDLDTMDETWEDFQVEGERTEAQPEVILPPDEGTSLVLCRVMHSQLTPLEEDQRQQIFQTRCTVMGKICHVLIDSGSCTNAASTVMVEKLKLPTLNHPQPYKLRWLSKGTEVQVDKQTLLPFSIGKTYSDQVLCDIIPMDACHILLGRPWEFDRNIVHFGRSNTYSFKYEGRRVTLTPLVPSITNKAGPEMKKGPKESFLLKEADFERAAKETGVIYALFTKEVNGAQNSEVDQALPGLLHEFQDVFPDELPPGLPPLRGIEHQIDLIPGAHLPNKAAYRSDPTATKEL</sequence>
<dbReference type="Proteomes" id="UP001443914">
    <property type="component" value="Unassembled WGS sequence"/>
</dbReference>
<dbReference type="GO" id="GO:0003676">
    <property type="term" value="F:nucleic acid binding"/>
    <property type="evidence" value="ECO:0007669"/>
    <property type="project" value="InterPro"/>
</dbReference>
<feature type="domain" description="CCHC-type" evidence="3">
    <location>
        <begin position="227"/>
        <end position="243"/>
    </location>
</feature>
<dbReference type="EMBL" id="JBDFQZ010000001">
    <property type="protein sequence ID" value="KAK9755063.1"/>
    <property type="molecule type" value="Genomic_DNA"/>
</dbReference>
<reference evidence="4" key="1">
    <citation type="submission" date="2024-03" db="EMBL/GenBank/DDBJ databases">
        <title>WGS assembly of Saponaria officinalis var. Norfolk2.</title>
        <authorList>
            <person name="Jenkins J."/>
            <person name="Shu S."/>
            <person name="Grimwood J."/>
            <person name="Barry K."/>
            <person name="Goodstein D."/>
            <person name="Schmutz J."/>
            <person name="Leebens-Mack J."/>
            <person name="Osbourn A."/>
        </authorList>
    </citation>
    <scope>NUCLEOTIDE SEQUENCE [LARGE SCALE GENOMIC DNA]</scope>
    <source>
        <strain evidence="4">JIC</strain>
    </source>
</reference>
<dbReference type="InterPro" id="IPR036875">
    <property type="entry name" value="Znf_CCHC_sf"/>
</dbReference>
<keyword evidence="1" id="KW-0862">Zinc</keyword>
<dbReference type="PANTHER" id="PTHR35046:SF21">
    <property type="entry name" value="RETROTRANSPOSON GAG DOMAIN-CONTAINING PROTEIN-RELATED"/>
    <property type="match status" value="1"/>
</dbReference>
<evidence type="ECO:0000256" key="2">
    <source>
        <dbReference type="SAM" id="MobiDB-lite"/>
    </source>
</evidence>
<keyword evidence="1" id="KW-0479">Metal-binding</keyword>
<dbReference type="CDD" id="cd00303">
    <property type="entry name" value="retropepsin_like"/>
    <property type="match status" value="1"/>
</dbReference>
<accession>A0AAW1NAL0</accession>
<dbReference type="Gene3D" id="4.10.60.10">
    <property type="entry name" value="Zinc finger, CCHC-type"/>
    <property type="match status" value="1"/>
</dbReference>
<name>A0AAW1NAL0_SAPOF</name>
<dbReference type="Pfam" id="PF00098">
    <property type="entry name" value="zf-CCHC"/>
    <property type="match status" value="1"/>
</dbReference>
<feature type="region of interest" description="Disordered" evidence="2">
    <location>
        <begin position="176"/>
        <end position="207"/>
    </location>
</feature>
<evidence type="ECO:0000313" key="5">
    <source>
        <dbReference type="Proteomes" id="UP001443914"/>
    </source>
</evidence>
<dbReference type="SMART" id="SM00343">
    <property type="entry name" value="ZnF_C2HC"/>
    <property type="match status" value="1"/>
</dbReference>
<protein>
    <recommendedName>
        <fullName evidence="3">CCHC-type domain-containing protein</fullName>
    </recommendedName>
</protein>
<organism evidence="4 5">
    <name type="scientific">Saponaria officinalis</name>
    <name type="common">Common soapwort</name>
    <name type="synonym">Lychnis saponaria</name>
    <dbReference type="NCBI Taxonomy" id="3572"/>
    <lineage>
        <taxon>Eukaryota</taxon>
        <taxon>Viridiplantae</taxon>
        <taxon>Streptophyta</taxon>
        <taxon>Embryophyta</taxon>
        <taxon>Tracheophyta</taxon>
        <taxon>Spermatophyta</taxon>
        <taxon>Magnoliopsida</taxon>
        <taxon>eudicotyledons</taxon>
        <taxon>Gunneridae</taxon>
        <taxon>Pentapetalae</taxon>
        <taxon>Caryophyllales</taxon>
        <taxon>Caryophyllaceae</taxon>
        <taxon>Caryophylleae</taxon>
        <taxon>Saponaria</taxon>
    </lineage>
</organism>
<feature type="compositionally biased region" description="Polar residues" evidence="2">
    <location>
        <begin position="181"/>
        <end position="197"/>
    </location>
</feature>
<dbReference type="Gene3D" id="2.40.70.10">
    <property type="entry name" value="Acid Proteases"/>
    <property type="match status" value="1"/>
</dbReference>
<dbReference type="InterPro" id="IPR001878">
    <property type="entry name" value="Znf_CCHC"/>
</dbReference>
<dbReference type="PROSITE" id="PS50158">
    <property type="entry name" value="ZF_CCHC"/>
    <property type="match status" value="1"/>
</dbReference>
<comment type="caution">
    <text evidence="4">The sequence shown here is derived from an EMBL/GenBank/DDBJ whole genome shotgun (WGS) entry which is preliminary data.</text>
</comment>
<dbReference type="SUPFAM" id="SSF57756">
    <property type="entry name" value="Retrovirus zinc finger-like domains"/>
    <property type="match status" value="1"/>
</dbReference>
<evidence type="ECO:0000313" key="4">
    <source>
        <dbReference type="EMBL" id="KAK9755063.1"/>
    </source>
</evidence>
<evidence type="ECO:0000259" key="3">
    <source>
        <dbReference type="PROSITE" id="PS50158"/>
    </source>
</evidence>
<dbReference type="InterPro" id="IPR021109">
    <property type="entry name" value="Peptidase_aspartic_dom_sf"/>
</dbReference>
<keyword evidence="1" id="KW-0863">Zinc-finger</keyword>
<dbReference type="PANTHER" id="PTHR35046">
    <property type="entry name" value="ZINC KNUCKLE (CCHC-TYPE) FAMILY PROTEIN"/>
    <property type="match status" value="1"/>
</dbReference>
<evidence type="ECO:0000256" key="1">
    <source>
        <dbReference type="PROSITE-ProRule" id="PRU00047"/>
    </source>
</evidence>
<keyword evidence="5" id="KW-1185">Reference proteome</keyword>